<evidence type="ECO:0000313" key="3">
    <source>
        <dbReference type="Proteomes" id="UP001375240"/>
    </source>
</evidence>
<keyword evidence="3" id="KW-1185">Reference proteome</keyword>
<organism evidence="2 3">
    <name type="scientific">Orbilia brochopaga</name>
    <dbReference type="NCBI Taxonomy" id="3140254"/>
    <lineage>
        <taxon>Eukaryota</taxon>
        <taxon>Fungi</taxon>
        <taxon>Dikarya</taxon>
        <taxon>Ascomycota</taxon>
        <taxon>Pezizomycotina</taxon>
        <taxon>Orbiliomycetes</taxon>
        <taxon>Orbiliales</taxon>
        <taxon>Orbiliaceae</taxon>
        <taxon>Orbilia</taxon>
    </lineage>
</organism>
<reference evidence="2 3" key="1">
    <citation type="submission" date="2019-10" db="EMBL/GenBank/DDBJ databases">
        <authorList>
            <person name="Palmer J.M."/>
        </authorList>
    </citation>
    <scope>NUCLEOTIDE SEQUENCE [LARGE SCALE GENOMIC DNA]</scope>
    <source>
        <strain evidence="2 3">TWF696</strain>
    </source>
</reference>
<feature type="region of interest" description="Disordered" evidence="1">
    <location>
        <begin position="1"/>
        <end position="31"/>
    </location>
</feature>
<evidence type="ECO:0000313" key="2">
    <source>
        <dbReference type="EMBL" id="KAK6359442.1"/>
    </source>
</evidence>
<dbReference type="Proteomes" id="UP001375240">
    <property type="component" value="Unassembled WGS sequence"/>
</dbReference>
<protein>
    <submittedName>
        <fullName evidence="2">Uncharacterized protein</fullName>
    </submittedName>
</protein>
<proteinExistence type="predicted"/>
<feature type="compositionally biased region" description="Polar residues" evidence="1">
    <location>
        <begin position="109"/>
        <end position="118"/>
    </location>
</feature>
<name>A0AAV9VBS5_9PEZI</name>
<accession>A0AAV9VBS5</accession>
<dbReference type="AlphaFoldDB" id="A0AAV9VBS5"/>
<feature type="compositionally biased region" description="Low complexity" evidence="1">
    <location>
        <begin position="1"/>
        <end position="24"/>
    </location>
</feature>
<sequence length="118" mass="12737">MPPRPSTSNAEKATSSSASSTMESNSDDPRHLELREFAVTALESFEMQAIVAVTNNMTLAMARRQLLQSLIGVSDDDPPSSPQRPAGNEHGGGSDTRRRDPYDDEDSFQAGSSRGPQK</sequence>
<evidence type="ECO:0000256" key="1">
    <source>
        <dbReference type="SAM" id="MobiDB-lite"/>
    </source>
</evidence>
<feature type="region of interest" description="Disordered" evidence="1">
    <location>
        <begin position="71"/>
        <end position="118"/>
    </location>
</feature>
<comment type="caution">
    <text evidence="2">The sequence shown here is derived from an EMBL/GenBank/DDBJ whole genome shotgun (WGS) entry which is preliminary data.</text>
</comment>
<dbReference type="EMBL" id="JAVHNQ010000001">
    <property type="protein sequence ID" value="KAK6359442.1"/>
    <property type="molecule type" value="Genomic_DNA"/>
</dbReference>
<gene>
    <name evidence="2" type="ORF">TWF696_000601</name>
</gene>